<dbReference type="EMBL" id="JAGTTL010000025">
    <property type="protein sequence ID" value="KAK6302599.1"/>
    <property type="molecule type" value="Genomic_DNA"/>
</dbReference>
<sequence>VSVSFSSTVRVWNYSSSTFSYYRDNQPWRDLNKDASKAIFVFAQTLSAFLFPTQVAPLLPYASALCGERTVSVERLYWTH</sequence>
<evidence type="ECO:0000313" key="2">
    <source>
        <dbReference type="Proteomes" id="UP001356427"/>
    </source>
</evidence>
<dbReference type="AlphaFoldDB" id="A0AAN8QEJ8"/>
<reference evidence="1 2" key="1">
    <citation type="submission" date="2021-04" db="EMBL/GenBank/DDBJ databases">
        <authorList>
            <person name="De Guttry C."/>
            <person name="Zahm M."/>
            <person name="Klopp C."/>
            <person name="Cabau C."/>
            <person name="Louis A."/>
            <person name="Berthelot C."/>
            <person name="Parey E."/>
            <person name="Roest Crollius H."/>
            <person name="Montfort J."/>
            <person name="Robinson-Rechavi M."/>
            <person name="Bucao C."/>
            <person name="Bouchez O."/>
            <person name="Gislard M."/>
            <person name="Lluch J."/>
            <person name="Milhes M."/>
            <person name="Lampietro C."/>
            <person name="Lopez Roques C."/>
            <person name="Donnadieu C."/>
            <person name="Braasch I."/>
            <person name="Desvignes T."/>
            <person name="Postlethwait J."/>
            <person name="Bobe J."/>
            <person name="Wedekind C."/>
            <person name="Guiguen Y."/>
        </authorList>
    </citation>
    <scope>NUCLEOTIDE SEQUENCE [LARGE SCALE GENOMIC DNA]</scope>
    <source>
        <strain evidence="1">Cs_M1</strain>
        <tissue evidence="1">Blood</tissue>
    </source>
</reference>
<keyword evidence="2" id="KW-1185">Reference proteome</keyword>
<organism evidence="1 2">
    <name type="scientific">Coregonus suidteri</name>
    <dbReference type="NCBI Taxonomy" id="861788"/>
    <lineage>
        <taxon>Eukaryota</taxon>
        <taxon>Metazoa</taxon>
        <taxon>Chordata</taxon>
        <taxon>Craniata</taxon>
        <taxon>Vertebrata</taxon>
        <taxon>Euteleostomi</taxon>
        <taxon>Actinopterygii</taxon>
        <taxon>Neopterygii</taxon>
        <taxon>Teleostei</taxon>
        <taxon>Protacanthopterygii</taxon>
        <taxon>Salmoniformes</taxon>
        <taxon>Salmonidae</taxon>
        <taxon>Coregoninae</taxon>
        <taxon>Coregonus</taxon>
    </lineage>
</organism>
<comment type="caution">
    <text evidence="1">The sequence shown here is derived from an EMBL/GenBank/DDBJ whole genome shotgun (WGS) entry which is preliminary data.</text>
</comment>
<protein>
    <submittedName>
        <fullName evidence="1">Uncharacterized protein</fullName>
    </submittedName>
</protein>
<evidence type="ECO:0000313" key="1">
    <source>
        <dbReference type="EMBL" id="KAK6302599.1"/>
    </source>
</evidence>
<name>A0AAN8QEJ8_9TELE</name>
<gene>
    <name evidence="1" type="ORF">J4Q44_G00269540</name>
</gene>
<proteinExistence type="predicted"/>
<dbReference type="Proteomes" id="UP001356427">
    <property type="component" value="Unassembled WGS sequence"/>
</dbReference>
<accession>A0AAN8QEJ8</accession>
<feature type="non-terminal residue" evidence="1">
    <location>
        <position position="1"/>
    </location>
</feature>